<protein>
    <submittedName>
        <fullName evidence="1">Uncharacterized protein</fullName>
    </submittedName>
</protein>
<evidence type="ECO:0000313" key="1">
    <source>
        <dbReference type="EMBL" id="KAI0528847.1"/>
    </source>
</evidence>
<evidence type="ECO:0000313" key="2">
    <source>
        <dbReference type="Proteomes" id="UP000829196"/>
    </source>
</evidence>
<dbReference type="AlphaFoldDB" id="A0A8T3C753"/>
<proteinExistence type="predicted"/>
<name>A0A8T3C753_DENNO</name>
<comment type="caution">
    <text evidence="1">The sequence shown here is derived from an EMBL/GenBank/DDBJ whole genome shotgun (WGS) entry which is preliminary data.</text>
</comment>
<sequence length="79" mass="9363">MTRPIILPEKSPYSLSKKPYLIEFSTHLRSPIDCHLRRETLAQDLRKSGEEKFLPRFTPCPIRWPSFYRRFGALKLEGD</sequence>
<organism evidence="1 2">
    <name type="scientific">Dendrobium nobile</name>
    <name type="common">Orchid</name>
    <dbReference type="NCBI Taxonomy" id="94219"/>
    <lineage>
        <taxon>Eukaryota</taxon>
        <taxon>Viridiplantae</taxon>
        <taxon>Streptophyta</taxon>
        <taxon>Embryophyta</taxon>
        <taxon>Tracheophyta</taxon>
        <taxon>Spermatophyta</taxon>
        <taxon>Magnoliopsida</taxon>
        <taxon>Liliopsida</taxon>
        <taxon>Asparagales</taxon>
        <taxon>Orchidaceae</taxon>
        <taxon>Epidendroideae</taxon>
        <taxon>Malaxideae</taxon>
        <taxon>Dendrobiinae</taxon>
        <taxon>Dendrobium</taxon>
    </lineage>
</organism>
<gene>
    <name evidence="1" type="ORF">KFK09_001390</name>
</gene>
<accession>A0A8T3C753</accession>
<dbReference type="EMBL" id="JAGYWB010000002">
    <property type="protein sequence ID" value="KAI0528847.1"/>
    <property type="molecule type" value="Genomic_DNA"/>
</dbReference>
<reference evidence="1" key="1">
    <citation type="journal article" date="2022" name="Front. Genet.">
        <title>Chromosome-Scale Assembly of the Dendrobium nobile Genome Provides Insights Into the Molecular Mechanism of the Biosynthesis of the Medicinal Active Ingredient of Dendrobium.</title>
        <authorList>
            <person name="Xu Q."/>
            <person name="Niu S.-C."/>
            <person name="Li K.-L."/>
            <person name="Zheng P.-J."/>
            <person name="Zhang X.-J."/>
            <person name="Jia Y."/>
            <person name="Liu Y."/>
            <person name="Niu Y.-X."/>
            <person name="Yu L.-H."/>
            <person name="Chen D.-F."/>
            <person name="Zhang G.-Q."/>
        </authorList>
    </citation>
    <scope>NUCLEOTIDE SEQUENCE</scope>
    <source>
        <tissue evidence="1">Leaf</tissue>
    </source>
</reference>
<keyword evidence="2" id="KW-1185">Reference proteome</keyword>
<dbReference type="Proteomes" id="UP000829196">
    <property type="component" value="Unassembled WGS sequence"/>
</dbReference>